<keyword evidence="2" id="KW-1133">Transmembrane helix</keyword>
<feature type="region of interest" description="Disordered" evidence="1">
    <location>
        <begin position="60"/>
        <end position="88"/>
    </location>
</feature>
<sequence length="314" mass="33364">MTDHTALLRQVADRADPTALPSPRAIRDAGRRRARRELVAWASAAVVAVAVVVGLVASGGGDRSQPAPVLPSPSPSPQPTPPGGWDRARIAPVEKGVEPNAVAAMGGRFVAAADTSVSRAVDGTDLPPLWWSDDGRTWHAATGGPAVPNAWDVAASDDVFVAVAPRGLRRSTAWYSSDGSSWQRADVPDAFHAFSMSSTAAGLFAWSETAVYTSADGHSWTEVTDLPRTARDGQVCFVHDLGDEVVLGAVDASDRPRGWSRRDGSWQPADADRPALGRWCRVHEAVAWTAEGPDTVISVLPYNGYGNTVFLRDR</sequence>
<reference evidence="3 4" key="1">
    <citation type="submission" date="2019-12" db="EMBL/GenBank/DDBJ databases">
        <authorList>
            <person name="Huq M.A."/>
        </authorList>
    </citation>
    <scope>NUCLEOTIDE SEQUENCE [LARGE SCALE GENOMIC DNA]</scope>
    <source>
        <strain evidence="3 4">MAH-18</strain>
    </source>
</reference>
<dbReference type="Gene3D" id="2.130.10.10">
    <property type="entry name" value="YVTN repeat-like/Quinoprotein amine dehydrogenase"/>
    <property type="match status" value="1"/>
</dbReference>
<evidence type="ECO:0000256" key="2">
    <source>
        <dbReference type="SAM" id="Phobius"/>
    </source>
</evidence>
<gene>
    <name evidence="3" type="ORF">GON03_02580</name>
</gene>
<keyword evidence="4" id="KW-1185">Reference proteome</keyword>
<evidence type="ECO:0000256" key="1">
    <source>
        <dbReference type="SAM" id="MobiDB-lite"/>
    </source>
</evidence>
<dbReference type="AlphaFoldDB" id="A0A6L6XLU2"/>
<dbReference type="InterPro" id="IPR036278">
    <property type="entry name" value="Sialidase_sf"/>
</dbReference>
<protein>
    <recommendedName>
        <fullName evidence="5">Exo-alpha-sialidase</fullName>
    </recommendedName>
</protein>
<dbReference type="Proteomes" id="UP000473525">
    <property type="component" value="Unassembled WGS sequence"/>
</dbReference>
<keyword evidence="2" id="KW-0472">Membrane</keyword>
<keyword evidence="2" id="KW-0812">Transmembrane</keyword>
<dbReference type="EMBL" id="WSEK01000004">
    <property type="protein sequence ID" value="MVQ48050.1"/>
    <property type="molecule type" value="Genomic_DNA"/>
</dbReference>
<dbReference type="RefSeq" id="WP_157340140.1">
    <property type="nucleotide sequence ID" value="NZ_WSEK01000004.1"/>
</dbReference>
<evidence type="ECO:0000313" key="4">
    <source>
        <dbReference type="Proteomes" id="UP000473525"/>
    </source>
</evidence>
<comment type="caution">
    <text evidence="3">The sequence shown here is derived from an EMBL/GenBank/DDBJ whole genome shotgun (WGS) entry which is preliminary data.</text>
</comment>
<evidence type="ECO:0000313" key="3">
    <source>
        <dbReference type="EMBL" id="MVQ48050.1"/>
    </source>
</evidence>
<accession>A0A6L6XLU2</accession>
<feature type="region of interest" description="Disordered" evidence="1">
    <location>
        <begin position="1"/>
        <end position="29"/>
    </location>
</feature>
<feature type="compositionally biased region" description="Pro residues" evidence="1">
    <location>
        <begin position="68"/>
        <end position="82"/>
    </location>
</feature>
<dbReference type="InterPro" id="IPR015943">
    <property type="entry name" value="WD40/YVTN_repeat-like_dom_sf"/>
</dbReference>
<organism evidence="3 4">
    <name type="scientific">Nocardioides agri</name>
    <dbReference type="NCBI Taxonomy" id="2682843"/>
    <lineage>
        <taxon>Bacteria</taxon>
        <taxon>Bacillati</taxon>
        <taxon>Actinomycetota</taxon>
        <taxon>Actinomycetes</taxon>
        <taxon>Propionibacteriales</taxon>
        <taxon>Nocardioidaceae</taxon>
        <taxon>Nocardioides</taxon>
    </lineage>
</organism>
<name>A0A6L6XLU2_9ACTN</name>
<proteinExistence type="predicted"/>
<evidence type="ECO:0008006" key="5">
    <source>
        <dbReference type="Google" id="ProtNLM"/>
    </source>
</evidence>
<dbReference type="SUPFAM" id="SSF50939">
    <property type="entry name" value="Sialidases"/>
    <property type="match status" value="1"/>
</dbReference>
<feature type="transmembrane region" description="Helical" evidence="2">
    <location>
        <begin position="38"/>
        <end position="57"/>
    </location>
</feature>